<evidence type="ECO:0000256" key="3">
    <source>
        <dbReference type="ARBA" id="ARBA00022527"/>
    </source>
</evidence>
<comment type="subcellular location">
    <subcellularLocation>
        <location evidence="1">Membrane</location>
        <topology evidence="1">Single-pass type I membrane protein</topology>
    </subcellularLocation>
</comment>
<dbReference type="Gene3D" id="1.10.510.10">
    <property type="entry name" value="Transferase(Phosphotransferase) domain 1"/>
    <property type="match status" value="1"/>
</dbReference>
<dbReference type="SMART" id="SM00220">
    <property type="entry name" value="S_TKc"/>
    <property type="match status" value="1"/>
</dbReference>
<dbReference type="EC" id="2.7.11.1" evidence="2"/>
<evidence type="ECO:0000256" key="13">
    <source>
        <dbReference type="ARBA" id="ARBA00047899"/>
    </source>
</evidence>
<keyword evidence="7 15" id="KW-0547">Nucleotide-binding</keyword>
<keyword evidence="11 16" id="KW-0472">Membrane</keyword>
<dbReference type="Pfam" id="PF07714">
    <property type="entry name" value="PK_Tyr_Ser-Thr"/>
    <property type="match status" value="1"/>
</dbReference>
<feature type="domain" description="Protein kinase" evidence="17">
    <location>
        <begin position="487"/>
        <end position="553"/>
    </location>
</feature>
<comment type="caution">
    <text evidence="18">The sequence shown here is derived from an EMBL/GenBank/DDBJ whole genome shotgun (WGS) entry which is preliminary data.</text>
</comment>
<accession>A0A8S9LLZ2</accession>
<dbReference type="AlphaFoldDB" id="A0A8S9LLZ2"/>
<evidence type="ECO:0000256" key="12">
    <source>
        <dbReference type="ARBA" id="ARBA00023180"/>
    </source>
</evidence>
<dbReference type="InterPro" id="IPR008271">
    <property type="entry name" value="Ser/Thr_kinase_AS"/>
</dbReference>
<keyword evidence="12" id="KW-0325">Glycoprotein</keyword>
<dbReference type="PROSITE" id="PS50011">
    <property type="entry name" value="PROTEIN_KINASE_DOM"/>
    <property type="match status" value="2"/>
</dbReference>
<dbReference type="GO" id="GO:0004674">
    <property type="term" value="F:protein serine/threonine kinase activity"/>
    <property type="evidence" value="ECO:0007669"/>
    <property type="project" value="UniProtKB-KW"/>
</dbReference>
<evidence type="ECO:0000256" key="15">
    <source>
        <dbReference type="PROSITE-ProRule" id="PRU10141"/>
    </source>
</evidence>
<dbReference type="PANTHER" id="PTHR47974">
    <property type="entry name" value="OS07G0415500 PROTEIN"/>
    <property type="match status" value="1"/>
</dbReference>
<dbReference type="GO" id="GO:0005524">
    <property type="term" value="F:ATP binding"/>
    <property type="evidence" value="ECO:0007669"/>
    <property type="project" value="UniProtKB-UniRule"/>
</dbReference>
<dbReference type="InterPro" id="IPR000719">
    <property type="entry name" value="Prot_kinase_dom"/>
</dbReference>
<evidence type="ECO:0000256" key="1">
    <source>
        <dbReference type="ARBA" id="ARBA00004479"/>
    </source>
</evidence>
<evidence type="ECO:0000256" key="4">
    <source>
        <dbReference type="ARBA" id="ARBA00022679"/>
    </source>
</evidence>
<evidence type="ECO:0000256" key="6">
    <source>
        <dbReference type="ARBA" id="ARBA00022729"/>
    </source>
</evidence>
<keyword evidence="10 16" id="KW-1133">Transmembrane helix</keyword>
<keyword evidence="8" id="KW-0418">Kinase</keyword>
<dbReference type="InterPro" id="IPR032872">
    <property type="entry name" value="WAK_assoc_C"/>
</dbReference>
<keyword evidence="3" id="KW-0723">Serine/threonine-protein kinase</keyword>
<evidence type="ECO:0000256" key="16">
    <source>
        <dbReference type="SAM" id="Phobius"/>
    </source>
</evidence>
<evidence type="ECO:0000256" key="11">
    <source>
        <dbReference type="ARBA" id="ARBA00023136"/>
    </source>
</evidence>
<dbReference type="GO" id="GO:0016020">
    <property type="term" value="C:membrane"/>
    <property type="evidence" value="ECO:0007669"/>
    <property type="project" value="UniProtKB-SubCell"/>
</dbReference>
<protein>
    <recommendedName>
        <fullName evidence="2">non-specific serine/threonine protein kinase</fullName>
        <ecNumber evidence="2">2.7.11.1</ecNumber>
    </recommendedName>
</protein>
<evidence type="ECO:0000256" key="10">
    <source>
        <dbReference type="ARBA" id="ARBA00022989"/>
    </source>
</evidence>
<feature type="binding site" evidence="15">
    <location>
        <position position="133"/>
    </location>
    <ligand>
        <name>ATP</name>
        <dbReference type="ChEBI" id="CHEBI:30616"/>
    </ligand>
</feature>
<feature type="transmembrane region" description="Helical" evidence="16">
    <location>
        <begin position="40"/>
        <end position="61"/>
    </location>
</feature>
<dbReference type="SUPFAM" id="SSF56112">
    <property type="entry name" value="Protein kinase-like (PK-like)"/>
    <property type="match status" value="2"/>
</dbReference>
<proteinExistence type="predicted"/>
<feature type="domain" description="Protein kinase" evidence="17">
    <location>
        <begin position="34"/>
        <end position="462"/>
    </location>
</feature>
<dbReference type="InterPro" id="IPR017441">
    <property type="entry name" value="Protein_kinase_ATP_BS"/>
</dbReference>
<dbReference type="InterPro" id="IPR011009">
    <property type="entry name" value="Kinase-like_dom_sf"/>
</dbReference>
<keyword evidence="4" id="KW-0808">Transferase</keyword>
<dbReference type="EMBL" id="QGKW02000276">
    <property type="protein sequence ID" value="KAF2606528.1"/>
    <property type="molecule type" value="Genomic_DNA"/>
</dbReference>
<dbReference type="Pfam" id="PF13947">
    <property type="entry name" value="GUB_WAK_bind"/>
    <property type="match status" value="1"/>
</dbReference>
<evidence type="ECO:0000256" key="2">
    <source>
        <dbReference type="ARBA" id="ARBA00012513"/>
    </source>
</evidence>
<reference evidence="18" key="1">
    <citation type="submission" date="2019-12" db="EMBL/GenBank/DDBJ databases">
        <title>Genome sequencing and annotation of Brassica cretica.</title>
        <authorList>
            <person name="Studholme D.J."/>
            <person name="Sarris P.F."/>
        </authorList>
    </citation>
    <scope>NUCLEOTIDE SEQUENCE</scope>
    <source>
        <strain evidence="18">PFS-001/15</strain>
        <tissue evidence="18">Leaf</tissue>
    </source>
</reference>
<keyword evidence="5 16" id="KW-0812">Transmembrane</keyword>
<keyword evidence="9 15" id="KW-0067">ATP-binding</keyword>
<dbReference type="PANTHER" id="PTHR47974:SF24">
    <property type="entry name" value="RECEPTOR-LIKE SERINE_THREONINE-PROTEIN KINASE"/>
    <property type="match status" value="1"/>
</dbReference>
<dbReference type="GO" id="GO:0030247">
    <property type="term" value="F:polysaccharide binding"/>
    <property type="evidence" value="ECO:0007669"/>
    <property type="project" value="InterPro"/>
</dbReference>
<dbReference type="InterPro" id="IPR001245">
    <property type="entry name" value="Ser-Thr/Tyr_kinase_cat_dom"/>
</dbReference>
<name>A0A8S9LLZ2_BRACR</name>
<dbReference type="FunFam" id="1.10.510.10:FF:001023">
    <property type="entry name" value="Os07g0541700 protein"/>
    <property type="match status" value="1"/>
</dbReference>
<evidence type="ECO:0000256" key="8">
    <source>
        <dbReference type="ARBA" id="ARBA00022777"/>
    </source>
</evidence>
<dbReference type="PROSITE" id="PS00108">
    <property type="entry name" value="PROTEIN_KINASE_ST"/>
    <property type="match status" value="1"/>
</dbReference>
<dbReference type="Gene3D" id="3.30.200.20">
    <property type="entry name" value="Phosphorylase Kinase, domain 1"/>
    <property type="match status" value="2"/>
</dbReference>
<dbReference type="PROSITE" id="PS00107">
    <property type="entry name" value="PROTEIN_KINASE_ATP"/>
    <property type="match status" value="1"/>
</dbReference>
<keyword evidence="6" id="KW-0732">Signal</keyword>
<dbReference type="Pfam" id="PF14380">
    <property type="entry name" value="WAK_assoc"/>
    <property type="match status" value="1"/>
</dbReference>
<gene>
    <name evidence="18" type="ORF">F2Q68_00045988</name>
</gene>
<evidence type="ECO:0000256" key="7">
    <source>
        <dbReference type="ARBA" id="ARBA00022741"/>
    </source>
</evidence>
<dbReference type="InterPro" id="IPR025287">
    <property type="entry name" value="WAK_GUB"/>
</dbReference>
<sequence>MLLNRASSFGLTKNVRGAQNLGVYVDIITSQEGISSGVKIGLGAGVILFMFLVLALGLRIIRKRKRKPSHDLRQWNLKTLNPQENLKALIPLKQYSFAEVKRITKSFAEMVGKGGFGNVYRGTLSDGRIVAVKILKDSKSSKRAILYEFLENGSLDKFISSKRSSDMDWKVLYEIARGLDYLHHGCRTRIVHFDIKPQNVLLDNNLCPKVSDFVLAKLCERKESMLSLLDTRGTIGYIAPEVFSRVTPFFCGNQGGLLYPFWIPGREECGHPDFKLNCNGGFVELNISSVNFRILEANYDASIIRLARSDYVGHLLQVAIQIILPVMSVKIDCEDGGGYYVTRNLSSPLLQGIRDHLYDLRVGCSQNVSIPASGPALNRLQNNKTIDNLKNALEQGFELRLDQECSRCTESGGVCGYNQITRRNLLWSDNRCDSVYVSCLRMIRKRKRKPSHDLRQWNHKTLNPQENLKGLIPLKQYSFAEVKRITKSFAEMVGKGGFGNVYRDTLSDGRIVAVKILKDSKKSNGEDFINEVASISRTSHVNIVTLLGFCNYL</sequence>
<evidence type="ECO:0000313" key="18">
    <source>
        <dbReference type="EMBL" id="KAF2606528.1"/>
    </source>
</evidence>
<evidence type="ECO:0000313" key="19">
    <source>
        <dbReference type="Proteomes" id="UP000712281"/>
    </source>
</evidence>
<organism evidence="18 19">
    <name type="scientific">Brassica cretica</name>
    <name type="common">Mustard</name>
    <dbReference type="NCBI Taxonomy" id="69181"/>
    <lineage>
        <taxon>Eukaryota</taxon>
        <taxon>Viridiplantae</taxon>
        <taxon>Streptophyta</taxon>
        <taxon>Embryophyta</taxon>
        <taxon>Tracheophyta</taxon>
        <taxon>Spermatophyta</taxon>
        <taxon>Magnoliopsida</taxon>
        <taxon>eudicotyledons</taxon>
        <taxon>Gunneridae</taxon>
        <taxon>Pentapetalae</taxon>
        <taxon>rosids</taxon>
        <taxon>malvids</taxon>
        <taxon>Brassicales</taxon>
        <taxon>Brassicaceae</taxon>
        <taxon>Brassiceae</taxon>
        <taxon>Brassica</taxon>
    </lineage>
</organism>
<evidence type="ECO:0000256" key="14">
    <source>
        <dbReference type="ARBA" id="ARBA00048679"/>
    </source>
</evidence>
<evidence type="ECO:0000256" key="9">
    <source>
        <dbReference type="ARBA" id="ARBA00022840"/>
    </source>
</evidence>
<comment type="catalytic activity">
    <reaction evidence="14">
        <text>L-seryl-[protein] + ATP = O-phospho-L-seryl-[protein] + ADP + H(+)</text>
        <dbReference type="Rhea" id="RHEA:17989"/>
        <dbReference type="Rhea" id="RHEA-COMP:9863"/>
        <dbReference type="Rhea" id="RHEA-COMP:11604"/>
        <dbReference type="ChEBI" id="CHEBI:15378"/>
        <dbReference type="ChEBI" id="CHEBI:29999"/>
        <dbReference type="ChEBI" id="CHEBI:30616"/>
        <dbReference type="ChEBI" id="CHEBI:83421"/>
        <dbReference type="ChEBI" id="CHEBI:456216"/>
        <dbReference type="EC" id="2.7.11.1"/>
    </reaction>
</comment>
<dbReference type="Proteomes" id="UP000712281">
    <property type="component" value="Unassembled WGS sequence"/>
</dbReference>
<comment type="catalytic activity">
    <reaction evidence="13">
        <text>L-threonyl-[protein] + ATP = O-phospho-L-threonyl-[protein] + ADP + H(+)</text>
        <dbReference type="Rhea" id="RHEA:46608"/>
        <dbReference type="Rhea" id="RHEA-COMP:11060"/>
        <dbReference type="Rhea" id="RHEA-COMP:11605"/>
        <dbReference type="ChEBI" id="CHEBI:15378"/>
        <dbReference type="ChEBI" id="CHEBI:30013"/>
        <dbReference type="ChEBI" id="CHEBI:30616"/>
        <dbReference type="ChEBI" id="CHEBI:61977"/>
        <dbReference type="ChEBI" id="CHEBI:456216"/>
        <dbReference type="EC" id="2.7.11.1"/>
    </reaction>
</comment>
<evidence type="ECO:0000259" key="17">
    <source>
        <dbReference type="PROSITE" id="PS50011"/>
    </source>
</evidence>
<evidence type="ECO:0000256" key="5">
    <source>
        <dbReference type="ARBA" id="ARBA00022692"/>
    </source>
</evidence>
<dbReference type="Pfam" id="PF00069">
    <property type="entry name" value="Pkinase"/>
    <property type="match status" value="1"/>
</dbReference>